<sequence>MLRDAPEGTDVGVAYGGGGDHQARAGQNARFGRADHSLVVGTEGIGNALLFGGFQKAFLGVSARQVGRKSFRAQGMRSHGVQRFAGSEYIDQRAVLGVFQRAQYGFHADPRQVLLGRQLAFVRSAL</sequence>
<name>A0A645GID9_9ZZZZ</name>
<proteinExistence type="predicted"/>
<comment type="caution">
    <text evidence="1">The sequence shown here is derived from an EMBL/GenBank/DDBJ whole genome shotgun (WGS) entry which is preliminary data.</text>
</comment>
<dbReference type="AlphaFoldDB" id="A0A645GID9"/>
<protein>
    <submittedName>
        <fullName evidence="1">Uncharacterized protein</fullName>
    </submittedName>
</protein>
<accession>A0A645GID9</accession>
<dbReference type="EMBL" id="VSSQ01076365">
    <property type="protein sequence ID" value="MPN26741.1"/>
    <property type="molecule type" value="Genomic_DNA"/>
</dbReference>
<evidence type="ECO:0000313" key="1">
    <source>
        <dbReference type="EMBL" id="MPN26741.1"/>
    </source>
</evidence>
<organism evidence="1">
    <name type="scientific">bioreactor metagenome</name>
    <dbReference type="NCBI Taxonomy" id="1076179"/>
    <lineage>
        <taxon>unclassified sequences</taxon>
        <taxon>metagenomes</taxon>
        <taxon>ecological metagenomes</taxon>
    </lineage>
</organism>
<reference evidence="1" key="1">
    <citation type="submission" date="2019-08" db="EMBL/GenBank/DDBJ databases">
        <authorList>
            <person name="Kucharzyk K."/>
            <person name="Murdoch R.W."/>
            <person name="Higgins S."/>
            <person name="Loffler F."/>
        </authorList>
    </citation>
    <scope>NUCLEOTIDE SEQUENCE</scope>
</reference>
<gene>
    <name evidence="1" type="ORF">SDC9_174166</name>
</gene>